<feature type="transmembrane region" description="Helical" evidence="2">
    <location>
        <begin position="124"/>
        <end position="149"/>
    </location>
</feature>
<keyword evidence="2" id="KW-0812">Transmembrane</keyword>
<comment type="caution">
    <text evidence="3">The sequence shown here is derived from an EMBL/GenBank/DDBJ whole genome shotgun (WGS) entry which is preliminary data.</text>
</comment>
<dbReference type="OrthoDB" id="8188414at2759"/>
<name>A0A9J6BKW0_POLVA</name>
<dbReference type="PANTHER" id="PTHR41155:SF1">
    <property type="entry name" value="FI19525P1"/>
    <property type="match status" value="1"/>
</dbReference>
<evidence type="ECO:0000256" key="1">
    <source>
        <dbReference type="SAM" id="MobiDB-lite"/>
    </source>
</evidence>
<evidence type="ECO:0000313" key="3">
    <source>
        <dbReference type="EMBL" id="KAG5670405.1"/>
    </source>
</evidence>
<dbReference type="EMBL" id="JADBJN010000003">
    <property type="protein sequence ID" value="KAG5670405.1"/>
    <property type="molecule type" value="Genomic_DNA"/>
</dbReference>
<evidence type="ECO:0000313" key="4">
    <source>
        <dbReference type="Proteomes" id="UP001107558"/>
    </source>
</evidence>
<accession>A0A9J6BKW0</accession>
<keyword evidence="2" id="KW-1133">Transmembrane helix</keyword>
<evidence type="ECO:0000256" key="2">
    <source>
        <dbReference type="SAM" id="Phobius"/>
    </source>
</evidence>
<sequence length="212" mass="24021">MKSLERTARKVRKGHYVATHNNSPSPPYHASTNRAYFSDKNHRHQKSLRNGIHNNGLYAEGPRSLSSPPSRPPPRAPSALSYDHGGETGDIYVTSAAYKTPSEISRYSMPHRTYHHHPSKPQSVYSVASIFGIVFLIFGFATLIGSMIYCVIVCRDVKTPAQLRNEDLYWTKHWQKNIGYTPHEIDYKTDPDGYSVSKISNSKYSDRGSSRY</sequence>
<dbReference type="PANTHER" id="PTHR41155">
    <property type="entry name" value="FI19525P1"/>
    <property type="match status" value="1"/>
</dbReference>
<gene>
    <name evidence="3" type="ORF">PVAND_000673</name>
</gene>
<feature type="region of interest" description="Disordered" evidence="1">
    <location>
        <begin position="1"/>
        <end position="33"/>
    </location>
</feature>
<reference evidence="3" key="1">
    <citation type="submission" date="2021-03" db="EMBL/GenBank/DDBJ databases">
        <title>Chromosome level genome of the anhydrobiotic midge Polypedilum vanderplanki.</title>
        <authorList>
            <person name="Yoshida Y."/>
            <person name="Kikawada T."/>
            <person name="Gusev O."/>
        </authorList>
    </citation>
    <scope>NUCLEOTIDE SEQUENCE</scope>
    <source>
        <strain evidence="3">NIAS01</strain>
        <tissue evidence="3">Whole body or cell culture</tissue>
    </source>
</reference>
<dbReference type="AlphaFoldDB" id="A0A9J6BKW0"/>
<keyword evidence="2" id="KW-0472">Membrane</keyword>
<dbReference type="Proteomes" id="UP001107558">
    <property type="component" value="Chromosome 3"/>
</dbReference>
<feature type="region of interest" description="Disordered" evidence="1">
    <location>
        <begin position="52"/>
        <end position="83"/>
    </location>
</feature>
<protein>
    <submittedName>
        <fullName evidence="3">Uncharacterized protein</fullName>
    </submittedName>
</protein>
<proteinExistence type="predicted"/>
<keyword evidence="4" id="KW-1185">Reference proteome</keyword>
<organism evidence="3 4">
    <name type="scientific">Polypedilum vanderplanki</name>
    <name type="common">Sleeping chironomid midge</name>
    <dbReference type="NCBI Taxonomy" id="319348"/>
    <lineage>
        <taxon>Eukaryota</taxon>
        <taxon>Metazoa</taxon>
        <taxon>Ecdysozoa</taxon>
        <taxon>Arthropoda</taxon>
        <taxon>Hexapoda</taxon>
        <taxon>Insecta</taxon>
        <taxon>Pterygota</taxon>
        <taxon>Neoptera</taxon>
        <taxon>Endopterygota</taxon>
        <taxon>Diptera</taxon>
        <taxon>Nematocera</taxon>
        <taxon>Chironomoidea</taxon>
        <taxon>Chironomidae</taxon>
        <taxon>Chironominae</taxon>
        <taxon>Polypedilum</taxon>
        <taxon>Polypedilum</taxon>
    </lineage>
</organism>